<dbReference type="STRING" id="478801.Ksed_12780"/>
<dbReference type="SUPFAM" id="SSF53335">
    <property type="entry name" value="S-adenosyl-L-methionine-dependent methyltransferases"/>
    <property type="match status" value="1"/>
</dbReference>
<dbReference type="eggNOG" id="COG0144">
    <property type="taxonomic scope" value="Bacteria"/>
</dbReference>
<dbReference type="PANTHER" id="PTHR22807">
    <property type="entry name" value="NOP2 YEAST -RELATED NOL1/NOP2/FMU SUN DOMAIN-CONTAINING"/>
    <property type="match status" value="1"/>
</dbReference>
<feature type="binding site" evidence="6">
    <location>
        <begin position="293"/>
        <end position="299"/>
    </location>
    <ligand>
        <name>S-adenosyl-L-methionine</name>
        <dbReference type="ChEBI" id="CHEBI:59789"/>
    </ligand>
</feature>
<accession>C7NHF3</accession>
<dbReference type="EMBL" id="CP001686">
    <property type="protein sequence ID" value="ACV06310.1"/>
    <property type="molecule type" value="Genomic_DNA"/>
</dbReference>
<feature type="binding site" evidence="6">
    <location>
        <position position="350"/>
    </location>
    <ligand>
        <name>S-adenosyl-L-methionine</name>
        <dbReference type="ChEBI" id="CHEBI:59789"/>
    </ligand>
</feature>
<proteinExistence type="inferred from homology"/>
<dbReference type="InterPro" id="IPR006027">
    <property type="entry name" value="NusB_RsmB_TIM44"/>
</dbReference>
<dbReference type="PROSITE" id="PS01153">
    <property type="entry name" value="NOL1_NOP2_SUN"/>
    <property type="match status" value="1"/>
</dbReference>
<organism evidence="9 10">
    <name type="scientific">Kytococcus sedentarius (strain ATCC 14392 / DSM 20547 / JCM 11482 / CCUG 33030 / NBRC 15357 / NCTC 11040 / CCM 314 / 541)</name>
    <name type="common">Micrococcus sedentarius</name>
    <dbReference type="NCBI Taxonomy" id="478801"/>
    <lineage>
        <taxon>Bacteria</taxon>
        <taxon>Bacillati</taxon>
        <taxon>Actinomycetota</taxon>
        <taxon>Actinomycetes</taxon>
        <taxon>Micrococcales</taxon>
        <taxon>Kytococcaceae</taxon>
        <taxon>Kytococcus</taxon>
    </lineage>
</organism>
<dbReference type="RefSeq" id="WP_015779255.1">
    <property type="nucleotide sequence ID" value="NC_013169.1"/>
</dbReference>
<dbReference type="GO" id="GO:0001510">
    <property type="term" value="P:RNA methylation"/>
    <property type="evidence" value="ECO:0007669"/>
    <property type="project" value="InterPro"/>
</dbReference>
<dbReference type="AlphaFoldDB" id="C7NHF3"/>
<dbReference type="KEGG" id="kse:Ksed_12780"/>
<dbReference type="Proteomes" id="UP000006666">
    <property type="component" value="Chromosome"/>
</dbReference>
<dbReference type="SUPFAM" id="SSF48013">
    <property type="entry name" value="NusB-like"/>
    <property type="match status" value="1"/>
</dbReference>
<sequence>MAEARDTQDARNDRRGRSAQAPRQRARRADAARTAAWHLLAAVDEGAYANLELPHVLRRFRLAGRDAAFATELAFGTVRQQGLYDLVIARATGRAVDTLDPELMRTLRLGAHQALSMRVPPHAAADQTVALARWVNGAGPAKLVNAAMHRMTEKDRETWVAEVTEGLQGPDLLAARHSHPTWVVRALMAGLVDRGRPVEEIDELLAAHNTPALVSLVARPGWVEVSELLEHPAVEEGRWAPTAATLSEGAPAAVSAVEQGRAGVQDEGSQLAALALAGAPTRGQDSGLWLDLCAGPGGKAALLAATAHERGARIVANELHPHRAELVRGTLNPGGLPDGAAPQAEVTVGDGADLAAERPDAFDRVLVDVPCTGLGALRRRPEARWRRQPADLASLAPTQRSLLHAALDAVRPGGVMAYVTCSPHPAETSVVVDDVRARRDDVELLEVAPVLREVAPATSAADLEPLEGARGARATSVQLWPHVHGTDAMYIALLRRTPQEDA</sequence>
<reference evidence="9 10" key="1">
    <citation type="journal article" date="2009" name="Stand. Genomic Sci.">
        <title>Complete genome sequence of Kytococcus sedentarius type strain (541).</title>
        <authorList>
            <person name="Sims D."/>
            <person name="Brettin T."/>
            <person name="Detter J.C."/>
            <person name="Han C."/>
            <person name="Lapidus A."/>
            <person name="Copeland A."/>
            <person name="Glavina Del Rio T."/>
            <person name="Nolan M."/>
            <person name="Chen F."/>
            <person name="Lucas S."/>
            <person name="Tice H."/>
            <person name="Cheng J.F."/>
            <person name="Bruce D."/>
            <person name="Goodwin L."/>
            <person name="Pitluck S."/>
            <person name="Ovchinnikova G."/>
            <person name="Pati A."/>
            <person name="Ivanova N."/>
            <person name="Mavrommatis K."/>
            <person name="Chen A."/>
            <person name="Palaniappan K."/>
            <person name="D'haeseleer P."/>
            <person name="Chain P."/>
            <person name="Bristow J."/>
            <person name="Eisen J.A."/>
            <person name="Markowitz V."/>
            <person name="Hugenholtz P."/>
            <person name="Schneider S."/>
            <person name="Goker M."/>
            <person name="Pukall R."/>
            <person name="Kyrpides N.C."/>
            <person name="Klenk H.P."/>
        </authorList>
    </citation>
    <scope>NUCLEOTIDE SEQUENCE [LARGE SCALE GENOMIC DNA]</scope>
    <source>
        <strain evidence="10">ATCC 14392 / DSM 20547 / JCM 11482 / CCUG 33030 / NBRC 15357 / NCTC 11040 / CCM 314 / 541</strain>
    </source>
</reference>
<protein>
    <submittedName>
        <fullName evidence="9">tRNA/rRNA cytosine-C5-methylase</fullName>
    </submittedName>
</protein>
<evidence type="ECO:0000256" key="7">
    <source>
        <dbReference type="SAM" id="MobiDB-lite"/>
    </source>
</evidence>
<dbReference type="Pfam" id="PF01189">
    <property type="entry name" value="Methyltr_RsmB-F"/>
    <property type="match status" value="1"/>
</dbReference>
<dbReference type="InterPro" id="IPR035926">
    <property type="entry name" value="NusB-like_sf"/>
</dbReference>
<evidence type="ECO:0000256" key="1">
    <source>
        <dbReference type="ARBA" id="ARBA00007494"/>
    </source>
</evidence>
<feature type="region of interest" description="Disordered" evidence="7">
    <location>
        <begin position="1"/>
        <end position="28"/>
    </location>
</feature>
<dbReference type="InterPro" id="IPR049560">
    <property type="entry name" value="MeTrfase_RsmB-F_NOP2_cat"/>
</dbReference>
<keyword evidence="3 6" id="KW-0808">Transferase</keyword>
<dbReference type="PANTHER" id="PTHR22807:SF53">
    <property type="entry name" value="RIBOSOMAL RNA SMALL SUBUNIT METHYLTRANSFERASE B-RELATED"/>
    <property type="match status" value="1"/>
</dbReference>
<evidence type="ECO:0000256" key="3">
    <source>
        <dbReference type="ARBA" id="ARBA00022679"/>
    </source>
</evidence>
<keyword evidence="4 6" id="KW-0949">S-adenosyl-L-methionine</keyword>
<evidence type="ECO:0000256" key="6">
    <source>
        <dbReference type="PROSITE-ProRule" id="PRU01023"/>
    </source>
</evidence>
<dbReference type="eggNOG" id="COG0781">
    <property type="taxonomic scope" value="Bacteria"/>
</dbReference>
<evidence type="ECO:0000256" key="5">
    <source>
        <dbReference type="ARBA" id="ARBA00022884"/>
    </source>
</evidence>
<dbReference type="Gene3D" id="3.40.50.150">
    <property type="entry name" value="Vaccinia Virus protein VP39"/>
    <property type="match status" value="1"/>
</dbReference>
<feature type="domain" description="SAM-dependent MTase RsmB/NOP-type" evidence="8">
    <location>
        <begin position="190"/>
        <end position="497"/>
    </location>
</feature>
<dbReference type="Pfam" id="PF01029">
    <property type="entry name" value="NusB"/>
    <property type="match status" value="1"/>
</dbReference>
<dbReference type="PRINTS" id="PR02008">
    <property type="entry name" value="RCMTFAMILY"/>
</dbReference>
<dbReference type="InterPro" id="IPR023267">
    <property type="entry name" value="RCMT"/>
</dbReference>
<name>C7NHF3_KYTSD</name>
<dbReference type="GO" id="GO:0008173">
    <property type="term" value="F:RNA methyltransferase activity"/>
    <property type="evidence" value="ECO:0007669"/>
    <property type="project" value="InterPro"/>
</dbReference>
<comment type="similarity">
    <text evidence="1 6">Belongs to the class I-like SAM-binding methyltransferase superfamily. RsmB/NOP family.</text>
</comment>
<feature type="binding site" evidence="6">
    <location>
        <position position="368"/>
    </location>
    <ligand>
        <name>S-adenosyl-L-methionine</name>
        <dbReference type="ChEBI" id="CHEBI:59789"/>
    </ligand>
</feature>
<evidence type="ECO:0000313" key="9">
    <source>
        <dbReference type="EMBL" id="ACV06310.1"/>
    </source>
</evidence>
<evidence type="ECO:0000256" key="2">
    <source>
        <dbReference type="ARBA" id="ARBA00022603"/>
    </source>
</evidence>
<evidence type="ECO:0000313" key="10">
    <source>
        <dbReference type="Proteomes" id="UP000006666"/>
    </source>
</evidence>
<dbReference type="GO" id="GO:0003723">
    <property type="term" value="F:RNA binding"/>
    <property type="evidence" value="ECO:0007669"/>
    <property type="project" value="UniProtKB-UniRule"/>
</dbReference>
<gene>
    <name evidence="9" type="ordered locus">Ksed_12780</name>
</gene>
<dbReference type="InterPro" id="IPR001678">
    <property type="entry name" value="MeTrfase_RsmB-F_NOP2_dom"/>
</dbReference>
<feature type="compositionally biased region" description="Basic and acidic residues" evidence="7">
    <location>
        <begin position="1"/>
        <end position="16"/>
    </location>
</feature>
<dbReference type="PROSITE" id="PS51686">
    <property type="entry name" value="SAM_MT_RSMB_NOP"/>
    <property type="match status" value="1"/>
</dbReference>
<dbReference type="HOGENOM" id="CLU_005316_0_3_11"/>
<dbReference type="Gene3D" id="1.10.940.10">
    <property type="entry name" value="NusB-like"/>
    <property type="match status" value="1"/>
</dbReference>
<evidence type="ECO:0000256" key="4">
    <source>
        <dbReference type="ARBA" id="ARBA00022691"/>
    </source>
</evidence>
<dbReference type="CDD" id="cd02440">
    <property type="entry name" value="AdoMet_MTases"/>
    <property type="match status" value="1"/>
</dbReference>
<keyword evidence="5 6" id="KW-0694">RNA-binding</keyword>
<feature type="active site" description="Nucleophile" evidence="6">
    <location>
        <position position="421"/>
    </location>
</feature>
<dbReference type="GO" id="GO:0006355">
    <property type="term" value="P:regulation of DNA-templated transcription"/>
    <property type="evidence" value="ECO:0007669"/>
    <property type="project" value="InterPro"/>
</dbReference>
<feature type="binding site" evidence="6">
    <location>
        <position position="318"/>
    </location>
    <ligand>
        <name>S-adenosyl-L-methionine</name>
        <dbReference type="ChEBI" id="CHEBI:59789"/>
    </ligand>
</feature>
<keyword evidence="10" id="KW-1185">Reference proteome</keyword>
<dbReference type="InterPro" id="IPR018314">
    <property type="entry name" value="RsmB/NOL1/NOP2-like_CS"/>
</dbReference>
<keyword evidence="2 6" id="KW-0489">Methyltransferase</keyword>
<evidence type="ECO:0000259" key="8">
    <source>
        <dbReference type="PROSITE" id="PS51686"/>
    </source>
</evidence>
<dbReference type="InterPro" id="IPR029063">
    <property type="entry name" value="SAM-dependent_MTases_sf"/>
</dbReference>